<dbReference type="PIRSF" id="PIRSF021700">
    <property type="entry name" value="3_dmu_93_MTrfase"/>
    <property type="match status" value="1"/>
</dbReference>
<name>A0A2A2WPQ3_9ACTN</name>
<keyword evidence="3" id="KW-1185">Reference proteome</keyword>
<feature type="domain" description="PhnB-like" evidence="1">
    <location>
        <begin position="4"/>
        <end position="117"/>
    </location>
</feature>
<dbReference type="InterPro" id="IPR029068">
    <property type="entry name" value="Glyas_Bleomycin-R_OHBP_Dase"/>
</dbReference>
<dbReference type="RefSeq" id="WP_017837144.1">
    <property type="nucleotide sequence ID" value="NZ_NTGA01000017.1"/>
</dbReference>
<dbReference type="OrthoDB" id="9806473at2"/>
<dbReference type="AlphaFoldDB" id="A0A2A2WPQ3"/>
<comment type="caution">
    <text evidence="2">The sequence shown here is derived from an EMBL/GenBank/DDBJ whole genome shotgun (WGS) entry which is preliminary data.</text>
</comment>
<dbReference type="Gene3D" id="3.10.180.10">
    <property type="entry name" value="2,3-Dihydroxybiphenyl 1,2-Dioxygenase, domain 1"/>
    <property type="match status" value="1"/>
</dbReference>
<dbReference type="EMBL" id="NTGA01000017">
    <property type="protein sequence ID" value="PAY23168.1"/>
    <property type="molecule type" value="Genomic_DNA"/>
</dbReference>
<dbReference type="CDD" id="cd06588">
    <property type="entry name" value="PhnB_like"/>
    <property type="match status" value="1"/>
</dbReference>
<dbReference type="SUPFAM" id="SSF54593">
    <property type="entry name" value="Glyoxalase/Bleomycin resistance protein/Dihydroxybiphenyl dioxygenase"/>
    <property type="match status" value="1"/>
</dbReference>
<evidence type="ECO:0000259" key="1">
    <source>
        <dbReference type="Pfam" id="PF06983"/>
    </source>
</evidence>
<dbReference type="InterPro" id="IPR009725">
    <property type="entry name" value="3_dmu_93_MTrfase"/>
</dbReference>
<protein>
    <submittedName>
        <fullName evidence="2">VOC family protein</fullName>
    </submittedName>
</protein>
<dbReference type="PANTHER" id="PTHR33990:SF2">
    <property type="entry name" value="PHNB-LIKE DOMAIN-CONTAINING PROTEIN"/>
    <property type="match status" value="1"/>
</dbReference>
<dbReference type="PANTHER" id="PTHR33990">
    <property type="entry name" value="PROTEIN YJDN-RELATED"/>
    <property type="match status" value="1"/>
</dbReference>
<evidence type="ECO:0000313" key="2">
    <source>
        <dbReference type="EMBL" id="PAY23168.1"/>
    </source>
</evidence>
<dbReference type="InterPro" id="IPR028973">
    <property type="entry name" value="PhnB-like"/>
</dbReference>
<evidence type="ECO:0000313" key="3">
    <source>
        <dbReference type="Proteomes" id="UP000218810"/>
    </source>
</evidence>
<sequence length="159" mass="17449">MTTFVTCLWLDGQAEEAAEFYCSVFPNSRVIAVDETPIDTPGPKAGEVLTVEFELDGRAFLALNGGPGVEFTDAISLEIRCSDQAEIDHYWDGLLAGGGREMQCGWLIDRFGVRWQVAPHSLYELWRSGDQAAAARAFTVMMDMVRLDVAALERAARGA</sequence>
<proteinExistence type="predicted"/>
<gene>
    <name evidence="2" type="ORF">CEY15_10285</name>
</gene>
<dbReference type="Proteomes" id="UP000218810">
    <property type="component" value="Unassembled WGS sequence"/>
</dbReference>
<reference evidence="3" key="1">
    <citation type="submission" date="2017-09" db="EMBL/GenBank/DDBJ databases">
        <authorList>
            <person name="Zhang Y."/>
            <person name="Huang X."/>
            <person name="Liu J."/>
            <person name="Lu L."/>
            <person name="Peng K."/>
        </authorList>
    </citation>
    <scope>NUCLEOTIDE SEQUENCE [LARGE SCALE GENOMIC DNA]</scope>
    <source>
        <strain evidence="3">S-XJ-1</strain>
    </source>
</reference>
<accession>A0A2A2WPQ3</accession>
<organism evidence="2 3">
    <name type="scientific">Dietzia natronolimnaea</name>
    <dbReference type="NCBI Taxonomy" id="161920"/>
    <lineage>
        <taxon>Bacteria</taxon>
        <taxon>Bacillati</taxon>
        <taxon>Actinomycetota</taxon>
        <taxon>Actinomycetes</taxon>
        <taxon>Mycobacteriales</taxon>
        <taxon>Dietziaceae</taxon>
        <taxon>Dietzia</taxon>
    </lineage>
</organism>
<dbReference type="Pfam" id="PF06983">
    <property type="entry name" value="3-dmu-9_3-mt"/>
    <property type="match status" value="1"/>
</dbReference>